<evidence type="ECO:0000313" key="5">
    <source>
        <dbReference type="EMBL" id="MQY28788.1"/>
    </source>
</evidence>
<feature type="domain" description="Ketoreductase" evidence="4">
    <location>
        <begin position="6"/>
        <end position="176"/>
    </location>
</feature>
<dbReference type="FunFam" id="3.40.50.720:FF:000084">
    <property type="entry name" value="Short-chain dehydrogenase reductase"/>
    <property type="match status" value="1"/>
</dbReference>
<dbReference type="PANTHER" id="PTHR24321">
    <property type="entry name" value="DEHYDROGENASES, SHORT CHAIN"/>
    <property type="match status" value="1"/>
</dbReference>
<keyword evidence="6" id="KW-1185">Reference proteome</keyword>
<accession>A0A7K0DT84</accession>
<dbReference type="InterPro" id="IPR036291">
    <property type="entry name" value="NAD(P)-bd_dom_sf"/>
</dbReference>
<dbReference type="EMBL" id="WEGI01000009">
    <property type="protein sequence ID" value="MQY28788.1"/>
    <property type="molecule type" value="Genomic_DNA"/>
</dbReference>
<dbReference type="SUPFAM" id="SSF51735">
    <property type="entry name" value="NAD(P)-binding Rossmann-fold domains"/>
    <property type="match status" value="1"/>
</dbReference>
<sequence length="257" mass="26222">MSTGESTAVVVGGASGIGLATVRALLAEDHRVVLADVNAEGAQRIAAELGDRVTPAVLDVTDEASVAAVFEAAAGARTVVNCAGLSLPGPIVDLELSNWRTTVDVCLTGTFLVLKHAGRHVADGASIVCIASLNGRQPGTGLAGYCAAKAGVLMLVEVAALELAERGIRVNAISPGLVDTPLVAGISLVPGLTAEYLENTPLRRSGRAEEIADAAVYLSSPKAGWMTGSTLDLNGGAHLRRYPDVLARVRAMAEPPA</sequence>
<dbReference type="InterPro" id="IPR020904">
    <property type="entry name" value="Sc_DH/Rdtase_CS"/>
</dbReference>
<evidence type="ECO:0000256" key="2">
    <source>
        <dbReference type="ARBA" id="ARBA00023002"/>
    </source>
</evidence>
<dbReference type="AlphaFoldDB" id="A0A7K0DT84"/>
<dbReference type="Gene3D" id="3.40.50.720">
    <property type="entry name" value="NAD(P)-binding Rossmann-like Domain"/>
    <property type="match status" value="1"/>
</dbReference>
<reference evidence="5 6" key="1">
    <citation type="submission" date="2019-10" db="EMBL/GenBank/DDBJ databases">
        <title>Nocardia macrotermitis sp. nov. and Nocardia aurantia sp. nov., isolated from the gut of fungus growing-termite Macrotermes natalensis.</title>
        <authorList>
            <person name="Benndorf R."/>
            <person name="Schwitalla J."/>
            <person name="Martin K."/>
            <person name="De Beer W."/>
            <person name="Kaster A.-K."/>
            <person name="Vollmers J."/>
            <person name="Poulsen M."/>
            <person name="Beemelmanns C."/>
        </authorList>
    </citation>
    <scope>NUCLEOTIDE SEQUENCE [LARGE SCALE GENOMIC DNA]</scope>
    <source>
        <strain evidence="5 6">RB56</strain>
    </source>
</reference>
<name>A0A7K0DT84_9NOCA</name>
<proteinExistence type="inferred from homology"/>
<dbReference type="InterPro" id="IPR057326">
    <property type="entry name" value="KR_dom"/>
</dbReference>
<dbReference type="SMART" id="SM00822">
    <property type="entry name" value="PKS_KR"/>
    <property type="match status" value="1"/>
</dbReference>
<dbReference type="PROSITE" id="PS00061">
    <property type="entry name" value="ADH_SHORT"/>
    <property type="match status" value="1"/>
</dbReference>
<dbReference type="OrthoDB" id="8991930at2"/>
<dbReference type="GO" id="GO:0016491">
    <property type="term" value="F:oxidoreductase activity"/>
    <property type="evidence" value="ECO:0007669"/>
    <property type="project" value="UniProtKB-KW"/>
</dbReference>
<dbReference type="Proteomes" id="UP000431401">
    <property type="component" value="Unassembled WGS sequence"/>
</dbReference>
<dbReference type="PRINTS" id="PR00081">
    <property type="entry name" value="GDHRDH"/>
</dbReference>
<keyword evidence="3" id="KW-0520">NAD</keyword>
<gene>
    <name evidence="5" type="primary">bacC_2</name>
    <name evidence="5" type="ORF">NRB56_43720</name>
</gene>
<keyword evidence="2 5" id="KW-0560">Oxidoreductase</keyword>
<dbReference type="Pfam" id="PF13561">
    <property type="entry name" value="adh_short_C2"/>
    <property type="match status" value="1"/>
</dbReference>
<evidence type="ECO:0000256" key="1">
    <source>
        <dbReference type="ARBA" id="ARBA00006484"/>
    </source>
</evidence>
<comment type="caution">
    <text evidence="5">The sequence shown here is derived from an EMBL/GenBank/DDBJ whole genome shotgun (WGS) entry which is preliminary data.</text>
</comment>
<dbReference type="RefSeq" id="WP_153344986.1">
    <property type="nucleotide sequence ID" value="NZ_WEGI01000009.1"/>
</dbReference>
<comment type="similarity">
    <text evidence="1">Belongs to the short-chain dehydrogenases/reductases (SDR) family.</text>
</comment>
<dbReference type="PANTHER" id="PTHR24321:SF8">
    <property type="entry name" value="ESTRADIOL 17-BETA-DEHYDROGENASE 8-RELATED"/>
    <property type="match status" value="1"/>
</dbReference>
<evidence type="ECO:0000313" key="6">
    <source>
        <dbReference type="Proteomes" id="UP000431401"/>
    </source>
</evidence>
<organism evidence="5 6">
    <name type="scientific">Nocardia aurantia</name>
    <dbReference type="NCBI Taxonomy" id="2585199"/>
    <lineage>
        <taxon>Bacteria</taxon>
        <taxon>Bacillati</taxon>
        <taxon>Actinomycetota</taxon>
        <taxon>Actinomycetes</taxon>
        <taxon>Mycobacteriales</taxon>
        <taxon>Nocardiaceae</taxon>
        <taxon>Nocardia</taxon>
    </lineage>
</organism>
<dbReference type="CDD" id="cd05233">
    <property type="entry name" value="SDR_c"/>
    <property type="match status" value="1"/>
</dbReference>
<dbReference type="EC" id="1.1.1.385" evidence="5"/>
<evidence type="ECO:0000259" key="4">
    <source>
        <dbReference type="SMART" id="SM00822"/>
    </source>
</evidence>
<dbReference type="InterPro" id="IPR002347">
    <property type="entry name" value="SDR_fam"/>
</dbReference>
<protein>
    <submittedName>
        <fullName evidence="5">Dihydroanticapsin 7-dehydrogenase</fullName>
        <ecNumber evidence="5">1.1.1.385</ecNumber>
    </submittedName>
</protein>
<evidence type="ECO:0000256" key="3">
    <source>
        <dbReference type="ARBA" id="ARBA00023027"/>
    </source>
</evidence>